<dbReference type="AlphaFoldDB" id="A0A5C4M6Q3"/>
<dbReference type="Gene3D" id="2.60.40.420">
    <property type="entry name" value="Cupredoxins - blue copper proteins"/>
    <property type="match status" value="1"/>
</dbReference>
<organism evidence="4 5">
    <name type="scientific">Amycolatopsis alkalitolerans</name>
    <dbReference type="NCBI Taxonomy" id="2547244"/>
    <lineage>
        <taxon>Bacteria</taxon>
        <taxon>Bacillati</taxon>
        <taxon>Actinomycetota</taxon>
        <taxon>Actinomycetes</taxon>
        <taxon>Pseudonocardiales</taxon>
        <taxon>Pseudonocardiaceae</taxon>
        <taxon>Amycolatopsis</taxon>
    </lineage>
</organism>
<sequence>MRGRQLAIAGAVFAAGALAIAGTIALTTTGPGTAAYGPMMGATPARGGIVSDGSAAGLAARVPAGASVDSAGNTLVFHTSTVAFTAVASPPDEGMYTFGVAGMTNPVIEIPRGARVSIEVVNADDDMPHGLVVTSGQAAAGPMPMMTTVPSFPGAAVWTLAQASPAGLSTATETFTAGVPGRYQYLCPVPGHAAAGMAGAFVVTGSDQ</sequence>
<dbReference type="GO" id="GO:0046872">
    <property type="term" value="F:metal ion binding"/>
    <property type="evidence" value="ECO:0007669"/>
    <property type="project" value="UniProtKB-KW"/>
</dbReference>
<name>A0A5C4M6Q3_9PSEU</name>
<evidence type="ECO:0000256" key="1">
    <source>
        <dbReference type="ARBA" id="ARBA00022723"/>
    </source>
</evidence>
<keyword evidence="2" id="KW-0186">Copper</keyword>
<evidence type="ECO:0000256" key="2">
    <source>
        <dbReference type="ARBA" id="ARBA00023008"/>
    </source>
</evidence>
<dbReference type="InterPro" id="IPR033138">
    <property type="entry name" value="Cu_oxidase_CS"/>
</dbReference>
<dbReference type="Pfam" id="PF06525">
    <property type="entry name" value="SoxE"/>
    <property type="match status" value="1"/>
</dbReference>
<evidence type="ECO:0000313" key="5">
    <source>
        <dbReference type="Proteomes" id="UP000305546"/>
    </source>
</evidence>
<dbReference type="PROSITE" id="PS00079">
    <property type="entry name" value="MULTICOPPER_OXIDASE1"/>
    <property type="match status" value="1"/>
</dbReference>
<keyword evidence="5" id="KW-1185">Reference proteome</keyword>
<keyword evidence="1" id="KW-0479">Metal-binding</keyword>
<evidence type="ECO:0000313" key="4">
    <source>
        <dbReference type="EMBL" id="TNC26477.1"/>
    </source>
</evidence>
<protein>
    <recommendedName>
        <fullName evidence="3">Sulfocyanin-like C-terminal domain-containing protein</fullName>
    </recommendedName>
</protein>
<dbReference type="InterPro" id="IPR028871">
    <property type="entry name" value="BlueCu_1_BS"/>
</dbReference>
<proteinExistence type="predicted"/>
<comment type="caution">
    <text evidence="4">The sequence shown here is derived from an EMBL/GenBank/DDBJ whole genome shotgun (WGS) entry which is preliminary data.</text>
</comment>
<feature type="domain" description="Sulfocyanin-like C-terminal" evidence="3">
    <location>
        <begin position="80"/>
        <end position="204"/>
    </location>
</feature>
<reference evidence="4 5" key="1">
    <citation type="submission" date="2019-06" db="EMBL/GenBank/DDBJ databases">
        <title>Amycolatopsis alkalitolerans sp. nov., isolated from Gastrodia elata Blume.</title>
        <authorList>
            <person name="Narsing Rao M.P."/>
            <person name="Li W.J."/>
        </authorList>
    </citation>
    <scope>NUCLEOTIDE SEQUENCE [LARGE SCALE GENOMIC DNA]</scope>
    <source>
        <strain evidence="4 5">SYSUP0005</strain>
    </source>
</reference>
<dbReference type="InterPro" id="IPR008972">
    <property type="entry name" value="Cupredoxin"/>
</dbReference>
<accession>A0A5C4M6Q3</accession>
<dbReference type="PROSITE" id="PS00196">
    <property type="entry name" value="COPPER_BLUE"/>
    <property type="match status" value="1"/>
</dbReference>
<dbReference type="OrthoDB" id="5243170at2"/>
<dbReference type="Proteomes" id="UP000305546">
    <property type="component" value="Unassembled WGS sequence"/>
</dbReference>
<dbReference type="SUPFAM" id="SSF49503">
    <property type="entry name" value="Cupredoxins"/>
    <property type="match status" value="1"/>
</dbReference>
<evidence type="ECO:0000259" key="3">
    <source>
        <dbReference type="Pfam" id="PF06525"/>
    </source>
</evidence>
<dbReference type="EMBL" id="VDFW01000008">
    <property type="protein sequence ID" value="TNC26477.1"/>
    <property type="molecule type" value="Genomic_DNA"/>
</dbReference>
<dbReference type="RefSeq" id="WP_139096766.1">
    <property type="nucleotide sequence ID" value="NZ_VDFW01000008.1"/>
</dbReference>
<gene>
    <name evidence="4" type="ORF">FG385_12035</name>
</gene>
<dbReference type="InterPro" id="IPR049544">
    <property type="entry name" value="SoxE-like_C"/>
</dbReference>